<keyword evidence="1" id="KW-1133">Transmembrane helix</keyword>
<dbReference type="AlphaFoldDB" id="A0A7S3YHX6"/>
<accession>A0A7S3YHX6</accession>
<evidence type="ECO:0000313" key="2">
    <source>
        <dbReference type="EMBL" id="CAE0652214.1"/>
    </source>
</evidence>
<gene>
    <name evidence="2" type="ORF">HAKA00212_LOCUS25714</name>
</gene>
<evidence type="ECO:0000256" key="1">
    <source>
        <dbReference type="SAM" id="Phobius"/>
    </source>
</evidence>
<name>A0A7S3YHX6_HETAK</name>
<keyword evidence="1" id="KW-0472">Membrane</keyword>
<protein>
    <submittedName>
        <fullName evidence="2">Uncharacterized protein</fullName>
    </submittedName>
</protein>
<feature type="transmembrane region" description="Helical" evidence="1">
    <location>
        <begin position="152"/>
        <end position="170"/>
    </location>
</feature>
<reference evidence="2" key="1">
    <citation type="submission" date="2021-01" db="EMBL/GenBank/DDBJ databases">
        <authorList>
            <person name="Corre E."/>
            <person name="Pelletier E."/>
            <person name="Niang G."/>
            <person name="Scheremetjew M."/>
            <person name="Finn R."/>
            <person name="Kale V."/>
            <person name="Holt S."/>
            <person name="Cochrane G."/>
            <person name="Meng A."/>
            <person name="Brown T."/>
            <person name="Cohen L."/>
        </authorList>
    </citation>
    <scope>NUCLEOTIDE SEQUENCE</scope>
    <source>
        <strain evidence="2">CCMP3107</strain>
    </source>
</reference>
<keyword evidence="1" id="KW-0812">Transmembrane</keyword>
<feature type="transmembrane region" description="Helical" evidence="1">
    <location>
        <begin position="88"/>
        <end position="108"/>
    </location>
</feature>
<organism evidence="2">
    <name type="scientific">Heterosigma akashiwo</name>
    <name type="common">Chromophytic alga</name>
    <name type="synonym">Heterosigma carterae</name>
    <dbReference type="NCBI Taxonomy" id="2829"/>
    <lineage>
        <taxon>Eukaryota</taxon>
        <taxon>Sar</taxon>
        <taxon>Stramenopiles</taxon>
        <taxon>Ochrophyta</taxon>
        <taxon>Raphidophyceae</taxon>
        <taxon>Chattonellales</taxon>
        <taxon>Chattonellaceae</taxon>
        <taxon>Heterosigma</taxon>
    </lineage>
</organism>
<proteinExistence type="predicted"/>
<dbReference type="EMBL" id="HBIU01059276">
    <property type="protein sequence ID" value="CAE0652214.1"/>
    <property type="molecule type" value="Transcribed_RNA"/>
</dbReference>
<sequence length="218" mass="22792">MATEAKSPSREEFGAFRQRHVKYKPVNQTASLKSLVADNEEWDDSNQEAHHFLPSTLFLKKLEYAVRSGLAATVPSLALTLGPAGARAVAWVPGGFSVFGVVVALAASGPSLGHTLDTCANLVASGPHSLPWALGVVRLVVVVQAWGWGAQWQLAVGLAGLFVATFAICHQEGLPALTRKFALEITAVGILGSGRVLPPAAGSSSDDLPAWWAAAAGF</sequence>